<evidence type="ECO:0000256" key="7">
    <source>
        <dbReference type="SAM" id="Phobius"/>
    </source>
</evidence>
<feature type="transmembrane region" description="Helical" evidence="7">
    <location>
        <begin position="271"/>
        <end position="295"/>
    </location>
</feature>
<evidence type="ECO:0000256" key="1">
    <source>
        <dbReference type="ARBA" id="ARBA00004651"/>
    </source>
</evidence>
<keyword evidence="6 7" id="KW-0472">Membrane</keyword>
<gene>
    <name evidence="8" type="ORF">OP8BY_0496</name>
</gene>
<evidence type="ECO:0000256" key="6">
    <source>
        <dbReference type="ARBA" id="ARBA00023136"/>
    </source>
</evidence>
<evidence type="ECO:0000256" key="5">
    <source>
        <dbReference type="ARBA" id="ARBA00022989"/>
    </source>
</evidence>
<feature type="transmembrane region" description="Helical" evidence="7">
    <location>
        <begin position="66"/>
        <end position="84"/>
    </location>
</feature>
<evidence type="ECO:0000256" key="3">
    <source>
        <dbReference type="ARBA" id="ARBA00022475"/>
    </source>
</evidence>
<feature type="transmembrane region" description="Helical" evidence="7">
    <location>
        <begin position="464"/>
        <end position="487"/>
    </location>
</feature>
<comment type="similarity">
    <text evidence="2">Belongs to the polysaccharide synthase family.</text>
</comment>
<feature type="transmembrane region" description="Helical" evidence="7">
    <location>
        <begin position="405"/>
        <end position="422"/>
    </location>
</feature>
<dbReference type="GO" id="GO:0005886">
    <property type="term" value="C:plasma membrane"/>
    <property type="evidence" value="ECO:0007669"/>
    <property type="project" value="UniProtKB-SubCell"/>
</dbReference>
<dbReference type="AlphaFoldDB" id="A0A3E2BKE3"/>
<dbReference type="EMBL" id="QUAH01000011">
    <property type="protein sequence ID" value="RFT15201.1"/>
    <property type="molecule type" value="Genomic_DNA"/>
</dbReference>
<comment type="caution">
    <text evidence="8">The sequence shown here is derived from an EMBL/GenBank/DDBJ whole genome shotgun (WGS) entry which is preliminary data.</text>
</comment>
<keyword evidence="5 7" id="KW-1133">Transmembrane helix</keyword>
<evidence type="ECO:0000313" key="9">
    <source>
        <dbReference type="Proteomes" id="UP000257323"/>
    </source>
</evidence>
<accession>A0A3E2BKE3</accession>
<feature type="transmembrane region" description="Helical" evidence="7">
    <location>
        <begin position="193"/>
        <end position="216"/>
    </location>
</feature>
<dbReference type="PANTHER" id="PTHR30250">
    <property type="entry name" value="PST FAMILY PREDICTED COLANIC ACID TRANSPORTER"/>
    <property type="match status" value="1"/>
</dbReference>
<dbReference type="PANTHER" id="PTHR30250:SF10">
    <property type="entry name" value="LIPOPOLYSACCHARIDE BIOSYNTHESIS PROTEIN WZXC"/>
    <property type="match status" value="1"/>
</dbReference>
<protein>
    <submittedName>
        <fullName evidence="8">GumJ protein</fullName>
    </submittedName>
</protein>
<feature type="transmembrane region" description="Helical" evidence="7">
    <location>
        <begin position="307"/>
        <end position="328"/>
    </location>
</feature>
<keyword evidence="3" id="KW-1003">Cell membrane</keyword>
<reference evidence="8 9" key="1">
    <citation type="submission" date="2018-08" db="EMBL/GenBank/DDBJ databases">
        <title>Genome analysis of the thermophilic bacterium of the candidate phylum Aminicenantes from deep subsurface aquifer revealed its physiology and ecological role.</title>
        <authorList>
            <person name="Kadnikov V.V."/>
            <person name="Mardanov A.V."/>
            <person name="Beletsky A.V."/>
            <person name="Karnachuk O.V."/>
            <person name="Ravin N.V."/>
        </authorList>
    </citation>
    <scope>NUCLEOTIDE SEQUENCE [LARGE SCALE GENOMIC DNA]</scope>
    <source>
        <strain evidence="8">BY38</strain>
    </source>
</reference>
<dbReference type="Proteomes" id="UP000257323">
    <property type="component" value="Unassembled WGS sequence"/>
</dbReference>
<evidence type="ECO:0000256" key="4">
    <source>
        <dbReference type="ARBA" id="ARBA00022692"/>
    </source>
</evidence>
<feature type="transmembrane region" description="Helical" evidence="7">
    <location>
        <begin position="43"/>
        <end position="60"/>
    </location>
</feature>
<evidence type="ECO:0000256" key="2">
    <source>
        <dbReference type="ARBA" id="ARBA00007430"/>
    </source>
</evidence>
<feature type="transmembrane region" description="Helical" evidence="7">
    <location>
        <begin position="348"/>
        <end position="369"/>
    </location>
</feature>
<feature type="transmembrane region" description="Helical" evidence="7">
    <location>
        <begin position="104"/>
        <end position="123"/>
    </location>
</feature>
<comment type="subcellular location">
    <subcellularLocation>
        <location evidence="1">Cell membrane</location>
        <topology evidence="1">Multi-pass membrane protein</topology>
    </subcellularLocation>
</comment>
<feature type="transmembrane region" description="Helical" evidence="7">
    <location>
        <begin position="228"/>
        <end position="251"/>
    </location>
</feature>
<organism evidence="8 9">
    <name type="scientific">Candidatus Saccharicenans subterraneus</name>
    <dbReference type="NCBI Taxonomy" id="2508984"/>
    <lineage>
        <taxon>Bacteria</taxon>
        <taxon>Candidatus Aminicenantota</taxon>
        <taxon>Candidatus Aminicenantia</taxon>
        <taxon>Candidatus Aminicenantales</taxon>
        <taxon>Candidatus Saccharicenantaceae</taxon>
        <taxon>Candidatus Saccharicenans</taxon>
    </lineage>
</organism>
<feature type="transmembrane region" description="Helical" evidence="7">
    <location>
        <begin position="165"/>
        <end position="187"/>
    </location>
</feature>
<dbReference type="InterPro" id="IPR050833">
    <property type="entry name" value="Poly_Biosynth_Transport"/>
</dbReference>
<feature type="transmembrane region" description="Helical" evidence="7">
    <location>
        <begin position="381"/>
        <end position="399"/>
    </location>
</feature>
<name>A0A3E2BKE3_9BACT</name>
<proteinExistence type="inferred from homology"/>
<sequence length="511" mass="57275">MRKIITSLSKARKNSFTLNPKLSEDVLKGIAIRSAGITITERIIEYAINTISVIILARILTPTDFGLVAMVASIAGIFGIFRDLGISDITVQAAELNQTQVSTLFWVNALFNGAIALILIASSPLISKFYREPKLIGITILYSLSFIFVGLSTQHFALLKRSMRFGQIAIIGITSTILSVIIAIIMAASGFGYWSIIVKQVTLGLFITLGAWACLSWKPGRPVFTKEIWRMIGMGLNIVGFFVLNYFVLNIDKTIIGWRLDADQLGYYDRAFQLAIMPISLLAMPLHSVAVSTLSKLKNELDKYIKYYLNSLLALNFIGIPVSAFLFLKSDDIVYLLLGPKWAFTEKLFKIFSVGIWAGITYGTHGWLHISLGRTDRWLKWGLISAPCFVASYFIGINWGPTGVAGAYTIILVALVFPSILYGGRPINLGFRTLIIYLWRYFVSGIVSLFVCIPLLPLLADFNIWLRILLPLFLYAILYLSCLIILFRNVKPIFYLLSLFMEYVKRKDGRN</sequence>
<dbReference type="CDD" id="cd13127">
    <property type="entry name" value="MATE_tuaB_like"/>
    <property type="match status" value="1"/>
</dbReference>
<feature type="transmembrane region" description="Helical" evidence="7">
    <location>
        <begin position="135"/>
        <end position="153"/>
    </location>
</feature>
<dbReference type="Pfam" id="PF13440">
    <property type="entry name" value="Polysacc_synt_3"/>
    <property type="match status" value="1"/>
</dbReference>
<evidence type="ECO:0000313" key="8">
    <source>
        <dbReference type="EMBL" id="RFT15201.1"/>
    </source>
</evidence>
<keyword evidence="4 7" id="KW-0812">Transmembrane</keyword>
<feature type="transmembrane region" description="Helical" evidence="7">
    <location>
        <begin position="434"/>
        <end position="458"/>
    </location>
</feature>